<reference evidence="1 2" key="1">
    <citation type="submission" date="2016-01" db="EMBL/GenBank/DDBJ databases">
        <title>The new phylogeny of the genus Mycobacterium.</title>
        <authorList>
            <person name="Tarcisio F."/>
            <person name="Conor M."/>
            <person name="Antonella G."/>
            <person name="Elisabetta G."/>
            <person name="Giulia F.S."/>
            <person name="Sara T."/>
            <person name="Anna F."/>
            <person name="Clotilde B."/>
            <person name="Roberto B."/>
            <person name="Veronica D.S."/>
            <person name="Fabio R."/>
            <person name="Monica P."/>
            <person name="Olivier J."/>
            <person name="Enrico T."/>
            <person name="Nicola S."/>
        </authorList>
    </citation>
    <scope>NUCLEOTIDE SEQUENCE [LARGE SCALE GENOMIC DNA]</scope>
    <source>
        <strain evidence="1 2">ATCC 700010</strain>
    </source>
</reference>
<sequence length="310" mass="33901">MMSIESPVATPFAAGREEGGIAITEQPFVEYLWSDLKARRNALSLWPEDLAPLLGLDPALYLTYEYDNPQDVPDAAAGRRGAMKAIRAGAGSPDNVPAQFIDELADMEEFVADEAERLIETAPDSGVVILQVAIDQETFASDYPDACTRLLEHPYPVTLQHVAVGRAAAELRRRGRDVEVYRGLRRFDLAAARAAVGLGKTETAYLLGINVKSYFATERKGTIRQASLNDLQKIDDFITDTASRLEVKEANGASTIWATDDQKEFEKAYPTALIERSANPYPVRMLWVAAGRRAGELDAAGQAVRVAAID</sequence>
<dbReference type="Proteomes" id="UP000193964">
    <property type="component" value="Unassembled WGS sequence"/>
</dbReference>
<name>A0A1X2FJ17_9MYCO</name>
<comment type="caution">
    <text evidence="1">The sequence shown here is derived from an EMBL/GenBank/DDBJ whole genome shotgun (WGS) entry which is preliminary data.</text>
</comment>
<evidence type="ECO:0000313" key="1">
    <source>
        <dbReference type="EMBL" id="ORX18424.1"/>
    </source>
</evidence>
<dbReference type="RefSeq" id="WP_234816692.1">
    <property type="nucleotide sequence ID" value="NZ_JACKUA010000023.1"/>
</dbReference>
<dbReference type="AlphaFoldDB" id="A0A1X2FJ17"/>
<accession>A0A1X2FJ17</accession>
<gene>
    <name evidence="1" type="ORF">AWC31_14060</name>
</gene>
<dbReference type="EMBL" id="LQQA01000005">
    <property type="protein sequence ID" value="ORX18424.1"/>
    <property type="molecule type" value="Genomic_DNA"/>
</dbReference>
<organism evidence="1 2">
    <name type="scientific">Mycolicibacterium wolinskyi</name>
    <dbReference type="NCBI Taxonomy" id="59750"/>
    <lineage>
        <taxon>Bacteria</taxon>
        <taxon>Bacillati</taxon>
        <taxon>Actinomycetota</taxon>
        <taxon>Actinomycetes</taxon>
        <taxon>Mycobacteriales</taxon>
        <taxon>Mycobacteriaceae</taxon>
        <taxon>Mycolicibacterium</taxon>
    </lineage>
</organism>
<proteinExistence type="predicted"/>
<protein>
    <submittedName>
        <fullName evidence="1">Uncharacterized protein</fullName>
    </submittedName>
</protein>
<evidence type="ECO:0000313" key="2">
    <source>
        <dbReference type="Proteomes" id="UP000193964"/>
    </source>
</evidence>